<evidence type="ECO:0000256" key="2">
    <source>
        <dbReference type="ARBA" id="ARBA00023125"/>
    </source>
</evidence>
<dbReference type="Gene3D" id="3.40.1410.10">
    <property type="entry name" value="Chorismate lyase-like"/>
    <property type="match status" value="1"/>
</dbReference>
<dbReference type="Gene3D" id="1.10.10.10">
    <property type="entry name" value="Winged helix-like DNA-binding domain superfamily/Winged helix DNA-binding domain"/>
    <property type="match status" value="1"/>
</dbReference>
<dbReference type="Pfam" id="PF00392">
    <property type="entry name" value="GntR"/>
    <property type="match status" value="1"/>
</dbReference>
<keyword evidence="2" id="KW-0238">DNA-binding</keyword>
<dbReference type="PROSITE" id="PS50949">
    <property type="entry name" value="HTH_GNTR"/>
    <property type="match status" value="1"/>
</dbReference>
<feature type="domain" description="HTH gntR-type" evidence="4">
    <location>
        <begin position="8"/>
        <end position="75"/>
    </location>
</feature>
<dbReference type="Proteomes" id="UP000193435">
    <property type="component" value="Unassembled WGS sequence"/>
</dbReference>
<dbReference type="EMBL" id="FXBJ01000002">
    <property type="protein sequence ID" value="SMH34817.1"/>
    <property type="molecule type" value="Genomic_DNA"/>
</dbReference>
<dbReference type="SUPFAM" id="SSF46785">
    <property type="entry name" value="Winged helix' DNA-binding domain"/>
    <property type="match status" value="1"/>
</dbReference>
<organism evidence="5 6">
    <name type="scientific">Carnobacterium iners</name>
    <dbReference type="NCBI Taxonomy" id="1073423"/>
    <lineage>
        <taxon>Bacteria</taxon>
        <taxon>Bacillati</taxon>
        <taxon>Bacillota</taxon>
        <taxon>Bacilli</taxon>
        <taxon>Lactobacillales</taxon>
        <taxon>Carnobacteriaceae</taxon>
        <taxon>Carnobacterium</taxon>
    </lineage>
</organism>
<gene>
    <name evidence="5" type="ORF">SAMN04488700_1726</name>
</gene>
<dbReference type="PANTHER" id="PTHR44846">
    <property type="entry name" value="MANNOSYL-D-GLYCERATE TRANSPORT/METABOLISM SYSTEM REPRESSOR MNGR-RELATED"/>
    <property type="match status" value="1"/>
</dbReference>
<dbReference type="InterPro" id="IPR036390">
    <property type="entry name" value="WH_DNA-bd_sf"/>
</dbReference>
<dbReference type="GO" id="GO:0045892">
    <property type="term" value="P:negative regulation of DNA-templated transcription"/>
    <property type="evidence" value="ECO:0007669"/>
    <property type="project" value="TreeGrafter"/>
</dbReference>
<evidence type="ECO:0000256" key="3">
    <source>
        <dbReference type="ARBA" id="ARBA00023163"/>
    </source>
</evidence>
<keyword evidence="6" id="KW-1185">Reference proteome</keyword>
<dbReference type="GO" id="GO:0003700">
    <property type="term" value="F:DNA-binding transcription factor activity"/>
    <property type="evidence" value="ECO:0007669"/>
    <property type="project" value="InterPro"/>
</dbReference>
<dbReference type="InterPro" id="IPR011663">
    <property type="entry name" value="UTRA"/>
</dbReference>
<dbReference type="RefSeq" id="WP_085559842.1">
    <property type="nucleotide sequence ID" value="NZ_FOAH01000005.1"/>
</dbReference>
<dbReference type="InterPro" id="IPR028978">
    <property type="entry name" value="Chorismate_lyase_/UTRA_dom_sf"/>
</dbReference>
<keyword evidence="3" id="KW-0804">Transcription</keyword>
<dbReference type="OrthoDB" id="9815017at2"/>
<dbReference type="InterPro" id="IPR036388">
    <property type="entry name" value="WH-like_DNA-bd_sf"/>
</dbReference>
<dbReference type="InterPro" id="IPR050679">
    <property type="entry name" value="Bact_HTH_transcr_reg"/>
</dbReference>
<evidence type="ECO:0000259" key="4">
    <source>
        <dbReference type="PROSITE" id="PS50949"/>
    </source>
</evidence>
<proteinExistence type="predicted"/>
<dbReference type="PRINTS" id="PR00035">
    <property type="entry name" value="HTHGNTR"/>
</dbReference>
<dbReference type="GO" id="GO:0003677">
    <property type="term" value="F:DNA binding"/>
    <property type="evidence" value="ECO:0007669"/>
    <property type="project" value="UniProtKB-KW"/>
</dbReference>
<name>A0A1X7NB27_9LACT</name>
<dbReference type="AlphaFoldDB" id="A0A1X7NB27"/>
<evidence type="ECO:0000313" key="5">
    <source>
        <dbReference type="EMBL" id="SMH34817.1"/>
    </source>
</evidence>
<dbReference type="SUPFAM" id="SSF64288">
    <property type="entry name" value="Chorismate lyase-like"/>
    <property type="match status" value="1"/>
</dbReference>
<dbReference type="SMART" id="SM00345">
    <property type="entry name" value="HTH_GNTR"/>
    <property type="match status" value="1"/>
</dbReference>
<dbReference type="CDD" id="cd07377">
    <property type="entry name" value="WHTH_GntR"/>
    <property type="match status" value="1"/>
</dbReference>
<dbReference type="InterPro" id="IPR000524">
    <property type="entry name" value="Tscrpt_reg_HTH_GntR"/>
</dbReference>
<dbReference type="PANTHER" id="PTHR44846:SF1">
    <property type="entry name" value="MANNOSYL-D-GLYCERATE TRANSPORT_METABOLISM SYSTEM REPRESSOR MNGR-RELATED"/>
    <property type="match status" value="1"/>
</dbReference>
<protein>
    <submittedName>
        <fullName evidence="5">GntR family transcriptional regulator</fullName>
    </submittedName>
</protein>
<reference evidence="5 6" key="1">
    <citation type="submission" date="2017-04" db="EMBL/GenBank/DDBJ databases">
        <authorList>
            <person name="Afonso C.L."/>
            <person name="Miller P.J."/>
            <person name="Scott M.A."/>
            <person name="Spackman E."/>
            <person name="Goraichik I."/>
            <person name="Dimitrov K.M."/>
            <person name="Suarez D.L."/>
            <person name="Swayne D.E."/>
        </authorList>
    </citation>
    <scope>NUCLEOTIDE SEQUENCE [LARGE SCALE GENOMIC DNA]</scope>
    <source>
        <strain evidence="5 6">LMG26642</strain>
    </source>
</reference>
<sequence length="241" mass="27970">MIEKNSATPLYVQLVDILIADITQKMQPNDKMMSEREICQLYDVSRTTVRLALAELENSGYIYKRHGRGTFVSGALKERKNLMDNYSFTDHMRQLGKEPKTIVVTFELDAVNPILAKQLGLKEGEEIYRLERIRLANAEPMMFEISYIPAYLFPNLTKEKLSTRPLYEIFKEDYNQTVKIADEEFSASLVTDEEAEMLEVAFFSSCLRIQRTSYNKQNIVIEYTSSVARSDQFVYNVRHSK</sequence>
<dbReference type="STRING" id="1073423.SAMN04488700_1726"/>
<accession>A0A1X7NB27</accession>
<keyword evidence="1" id="KW-0805">Transcription regulation</keyword>
<dbReference type="Pfam" id="PF07702">
    <property type="entry name" value="UTRA"/>
    <property type="match status" value="1"/>
</dbReference>
<evidence type="ECO:0000256" key="1">
    <source>
        <dbReference type="ARBA" id="ARBA00023015"/>
    </source>
</evidence>
<dbReference type="SMART" id="SM00866">
    <property type="entry name" value="UTRA"/>
    <property type="match status" value="1"/>
</dbReference>
<evidence type="ECO:0000313" key="6">
    <source>
        <dbReference type="Proteomes" id="UP000193435"/>
    </source>
</evidence>